<dbReference type="AlphaFoldDB" id="A0A835JIL1"/>
<reference evidence="1 2" key="1">
    <citation type="submission" date="2020-10" db="EMBL/GenBank/DDBJ databases">
        <title>Plant Genome Project.</title>
        <authorList>
            <person name="Zhang R.-G."/>
        </authorList>
    </citation>
    <scope>NUCLEOTIDE SEQUENCE [LARGE SCALE GENOMIC DNA]</scope>
    <source>
        <strain evidence="1">FAFU-HL-1</strain>
        <tissue evidence="1">Leaf</tissue>
    </source>
</reference>
<accession>A0A835JIL1</accession>
<evidence type="ECO:0000313" key="1">
    <source>
        <dbReference type="EMBL" id="KAF9670076.1"/>
    </source>
</evidence>
<dbReference type="EMBL" id="JADGMS010000013">
    <property type="protein sequence ID" value="KAF9670076.1"/>
    <property type="molecule type" value="Genomic_DNA"/>
</dbReference>
<dbReference type="Proteomes" id="UP000657918">
    <property type="component" value="Unassembled WGS sequence"/>
</dbReference>
<gene>
    <name evidence="1" type="ORF">SADUNF_Sadunf13G0030900</name>
</gene>
<organism evidence="1 2">
    <name type="scientific">Salix dunnii</name>
    <dbReference type="NCBI Taxonomy" id="1413687"/>
    <lineage>
        <taxon>Eukaryota</taxon>
        <taxon>Viridiplantae</taxon>
        <taxon>Streptophyta</taxon>
        <taxon>Embryophyta</taxon>
        <taxon>Tracheophyta</taxon>
        <taxon>Spermatophyta</taxon>
        <taxon>Magnoliopsida</taxon>
        <taxon>eudicotyledons</taxon>
        <taxon>Gunneridae</taxon>
        <taxon>Pentapetalae</taxon>
        <taxon>rosids</taxon>
        <taxon>fabids</taxon>
        <taxon>Malpighiales</taxon>
        <taxon>Salicaceae</taxon>
        <taxon>Saliceae</taxon>
        <taxon>Salix</taxon>
    </lineage>
</organism>
<name>A0A835JIL1_9ROSI</name>
<evidence type="ECO:0000313" key="2">
    <source>
        <dbReference type="Proteomes" id="UP000657918"/>
    </source>
</evidence>
<sequence>MQLLACHASETFRNEFLAMNSWYGISEPWNQSPCDAVCLLARRRREYYAMSLLITYSFALELLAMSKEYLVVNARSSNLAWPGERNPL</sequence>
<comment type="caution">
    <text evidence="1">The sequence shown here is derived from an EMBL/GenBank/DDBJ whole genome shotgun (WGS) entry which is preliminary data.</text>
</comment>
<keyword evidence="2" id="KW-1185">Reference proteome</keyword>
<proteinExistence type="predicted"/>
<protein>
    <submittedName>
        <fullName evidence="1">Uncharacterized protein</fullName>
    </submittedName>
</protein>